<dbReference type="InterPro" id="IPR001357">
    <property type="entry name" value="BRCT_dom"/>
</dbReference>
<keyword evidence="7 15" id="KW-0378">Hydrolase</keyword>
<dbReference type="GO" id="GO:0008420">
    <property type="term" value="F:RNA polymerase II CTD heptapeptide repeat phosphatase activity"/>
    <property type="evidence" value="ECO:0007669"/>
    <property type="project" value="UniProtKB-UniRule"/>
</dbReference>
<evidence type="ECO:0000256" key="3">
    <source>
        <dbReference type="ARBA" id="ARBA00001946"/>
    </source>
</evidence>
<dbReference type="AlphaFoldDB" id="A0AAW2J945"/>
<keyword evidence="11 15" id="KW-0539">Nucleus</keyword>
<organism evidence="19">
    <name type="scientific">Sesamum calycinum</name>
    <dbReference type="NCBI Taxonomy" id="2727403"/>
    <lineage>
        <taxon>Eukaryota</taxon>
        <taxon>Viridiplantae</taxon>
        <taxon>Streptophyta</taxon>
        <taxon>Embryophyta</taxon>
        <taxon>Tracheophyta</taxon>
        <taxon>Spermatophyta</taxon>
        <taxon>Magnoliopsida</taxon>
        <taxon>eudicotyledons</taxon>
        <taxon>Gunneridae</taxon>
        <taxon>Pentapetalae</taxon>
        <taxon>asterids</taxon>
        <taxon>lamiids</taxon>
        <taxon>Lamiales</taxon>
        <taxon>Pedaliaceae</taxon>
        <taxon>Sesamum</taxon>
    </lineage>
</organism>
<comment type="catalytic activity">
    <reaction evidence="12 15">
        <text>O-phospho-L-seryl-[protein] + H2O = L-seryl-[protein] + phosphate</text>
        <dbReference type="Rhea" id="RHEA:20629"/>
        <dbReference type="Rhea" id="RHEA-COMP:9863"/>
        <dbReference type="Rhea" id="RHEA-COMP:11604"/>
        <dbReference type="ChEBI" id="CHEBI:15377"/>
        <dbReference type="ChEBI" id="CHEBI:29999"/>
        <dbReference type="ChEBI" id="CHEBI:43474"/>
        <dbReference type="ChEBI" id="CHEBI:83421"/>
        <dbReference type="EC" id="3.1.3.16"/>
    </reaction>
</comment>
<dbReference type="EMBL" id="JACGWM010001596">
    <property type="protein sequence ID" value="KAL0291140.1"/>
    <property type="molecule type" value="Genomic_DNA"/>
</dbReference>
<evidence type="ECO:0000256" key="6">
    <source>
        <dbReference type="ARBA" id="ARBA00022723"/>
    </source>
</evidence>
<evidence type="ECO:0000259" key="17">
    <source>
        <dbReference type="PROSITE" id="PS50172"/>
    </source>
</evidence>
<evidence type="ECO:0000256" key="1">
    <source>
        <dbReference type="ARBA" id="ARBA00001936"/>
    </source>
</evidence>
<keyword evidence="9" id="KW-0805">Transcription regulation</keyword>
<dbReference type="PROSITE" id="PS50172">
    <property type="entry name" value="BRCT"/>
    <property type="match status" value="1"/>
</dbReference>
<gene>
    <name evidence="19" type="ORF">Scaly_2648800</name>
</gene>
<feature type="region of interest" description="Disordered" evidence="16">
    <location>
        <begin position="1"/>
        <end position="55"/>
    </location>
</feature>
<comment type="subcellular location">
    <subcellularLocation>
        <location evidence="4 15">Nucleus</location>
    </subcellularLocation>
</comment>
<dbReference type="EC" id="3.1.3.16" evidence="15"/>
<dbReference type="Pfam" id="PF03031">
    <property type="entry name" value="NIF"/>
    <property type="match status" value="1"/>
</dbReference>
<comment type="cofactor">
    <cofactor evidence="2">
        <name>Co(2+)</name>
        <dbReference type="ChEBI" id="CHEBI:48828"/>
    </cofactor>
</comment>
<feature type="compositionally biased region" description="Acidic residues" evidence="16">
    <location>
        <begin position="23"/>
        <end position="53"/>
    </location>
</feature>
<comment type="subunit">
    <text evidence="14">Interacts with RAP74.</text>
</comment>
<dbReference type="PANTHER" id="PTHR23081:SF36">
    <property type="entry name" value="RNA POLYMERASE II SUBUNIT A C-TERMINAL DOMAIN PHOSPHATASE"/>
    <property type="match status" value="1"/>
</dbReference>
<dbReference type="PANTHER" id="PTHR23081">
    <property type="entry name" value="RNA POLYMERASE II CTD PHOSPHATASE"/>
    <property type="match status" value="1"/>
</dbReference>
<comment type="cofactor">
    <cofactor evidence="1">
        <name>Mn(2+)</name>
        <dbReference type="ChEBI" id="CHEBI:29035"/>
    </cofactor>
</comment>
<evidence type="ECO:0000256" key="2">
    <source>
        <dbReference type="ARBA" id="ARBA00001941"/>
    </source>
</evidence>
<evidence type="ECO:0000256" key="14">
    <source>
        <dbReference type="ARBA" id="ARBA00063107"/>
    </source>
</evidence>
<dbReference type="CDD" id="cd07521">
    <property type="entry name" value="HAD_FCP1-like"/>
    <property type="match status" value="1"/>
</dbReference>
<keyword evidence="6" id="KW-0479">Metal-binding</keyword>
<comment type="function">
    <text evidence="15">This promotes the activity of RNA polymerase II.</text>
</comment>
<dbReference type="Gene3D" id="3.40.50.10190">
    <property type="entry name" value="BRCT domain"/>
    <property type="match status" value="1"/>
</dbReference>
<dbReference type="InterPro" id="IPR039189">
    <property type="entry name" value="Fcp1"/>
</dbReference>
<proteinExistence type="predicted"/>
<dbReference type="Pfam" id="PF00533">
    <property type="entry name" value="BRCT"/>
    <property type="match status" value="1"/>
</dbReference>
<evidence type="ECO:0000256" key="10">
    <source>
        <dbReference type="ARBA" id="ARBA00023163"/>
    </source>
</evidence>
<dbReference type="InterPro" id="IPR036412">
    <property type="entry name" value="HAD-like_sf"/>
</dbReference>
<dbReference type="CDD" id="cd17729">
    <property type="entry name" value="BRCT_CTDP1"/>
    <property type="match status" value="1"/>
</dbReference>
<evidence type="ECO:0000256" key="16">
    <source>
        <dbReference type="SAM" id="MobiDB-lite"/>
    </source>
</evidence>
<dbReference type="FunFam" id="3.40.50.10190:FF:000014">
    <property type="entry name" value="RNA polymerase II C-terminal domain phosphatase-like 3"/>
    <property type="match status" value="1"/>
</dbReference>
<dbReference type="NCBIfam" id="TIGR02250">
    <property type="entry name" value="FCP1_euk"/>
    <property type="match status" value="1"/>
</dbReference>
<sequence>MSLAADSPVHSSSSEDLAAFLDAELDTVSDASADPEEVAEEGEESDDGDEGNYDLDFKRVKRRKVELIEGINPQSSSSQGEPAQVVGGSLPKKNMCPHPGVYAGMCMRCGQKMDDESGVAFGYIHKNLRLANDEIARLRDKDLKNLLRHKKLCLVLDLDHTLLNSARLPDITVEEGYLSQRDALPDALKSSLFRLDRMHMMTKLRPFVHTFLKEASNLFEMYIYTMGERPYALEMAKLLDPGDVYFNSRIIAQGDCTQRYQKGLDVVLGQESAVLILDDTEAVWGKHKENLILMERYHFFASSCKHFGFNCKSLSELRSDESETDGALATVLKVLQRVHSLFFDPGHKDHLEDRDVRQVLKTVRKEILEGCKVVFSRVFPTNFPAEEHHLWKMAEQLGATCSLELDPSVTHVVSMDAGTDKSRWAVQEKKFLVHPRWIEASNYMWEKQPEDNFPVSQAKNK</sequence>
<evidence type="ECO:0000259" key="18">
    <source>
        <dbReference type="PROSITE" id="PS50969"/>
    </source>
</evidence>
<dbReference type="SMART" id="SM00292">
    <property type="entry name" value="BRCT"/>
    <property type="match status" value="1"/>
</dbReference>
<dbReference type="GO" id="GO:0005634">
    <property type="term" value="C:nucleus"/>
    <property type="evidence" value="ECO:0007669"/>
    <property type="project" value="UniProtKB-SubCell"/>
</dbReference>
<dbReference type="GO" id="GO:0046872">
    <property type="term" value="F:metal ion binding"/>
    <property type="evidence" value="ECO:0007669"/>
    <property type="project" value="UniProtKB-KW"/>
</dbReference>
<dbReference type="SUPFAM" id="SSF56784">
    <property type="entry name" value="HAD-like"/>
    <property type="match status" value="1"/>
</dbReference>
<dbReference type="PROSITE" id="PS50969">
    <property type="entry name" value="FCP1"/>
    <property type="match status" value="1"/>
</dbReference>
<evidence type="ECO:0000256" key="12">
    <source>
        <dbReference type="ARBA" id="ARBA00047761"/>
    </source>
</evidence>
<comment type="caution">
    <text evidence="19">The sequence shown here is derived from an EMBL/GenBank/DDBJ whole genome shotgun (WGS) entry which is preliminary data.</text>
</comment>
<evidence type="ECO:0000256" key="11">
    <source>
        <dbReference type="ARBA" id="ARBA00023242"/>
    </source>
</evidence>
<keyword evidence="8" id="KW-0694">RNA-binding</keyword>
<dbReference type="GO" id="GO:0003723">
    <property type="term" value="F:RNA binding"/>
    <property type="evidence" value="ECO:0007669"/>
    <property type="project" value="UniProtKB-KW"/>
</dbReference>
<accession>A0AAW2J945</accession>
<dbReference type="SUPFAM" id="SSF52113">
    <property type="entry name" value="BRCT domain"/>
    <property type="match status" value="1"/>
</dbReference>
<evidence type="ECO:0000313" key="19">
    <source>
        <dbReference type="EMBL" id="KAL0291140.1"/>
    </source>
</evidence>
<evidence type="ECO:0000256" key="7">
    <source>
        <dbReference type="ARBA" id="ARBA00022801"/>
    </source>
</evidence>
<dbReference type="InterPro" id="IPR004274">
    <property type="entry name" value="FCP1_dom"/>
</dbReference>
<evidence type="ECO:0000256" key="5">
    <source>
        <dbReference type="ARBA" id="ARBA00022491"/>
    </source>
</evidence>
<evidence type="ECO:0000256" key="15">
    <source>
        <dbReference type="RuleBase" id="RU366066"/>
    </source>
</evidence>
<dbReference type="FunFam" id="3.40.50.1000:FF:000125">
    <property type="entry name" value="RNA polymerase II C-terminal domain phosphatase-like 4"/>
    <property type="match status" value="1"/>
</dbReference>
<keyword evidence="5" id="KW-0678">Repressor</keyword>
<dbReference type="SMART" id="SM00577">
    <property type="entry name" value="CPDc"/>
    <property type="match status" value="1"/>
</dbReference>
<feature type="domain" description="FCP1 homology" evidence="18">
    <location>
        <begin position="147"/>
        <end position="317"/>
    </location>
</feature>
<feature type="domain" description="BRCT" evidence="17">
    <location>
        <begin position="363"/>
        <end position="455"/>
    </location>
</feature>
<evidence type="ECO:0000256" key="8">
    <source>
        <dbReference type="ARBA" id="ARBA00022884"/>
    </source>
</evidence>
<dbReference type="Gene3D" id="3.40.50.1000">
    <property type="entry name" value="HAD superfamily/HAD-like"/>
    <property type="match status" value="1"/>
</dbReference>
<evidence type="ECO:0000256" key="4">
    <source>
        <dbReference type="ARBA" id="ARBA00004123"/>
    </source>
</evidence>
<dbReference type="InterPro" id="IPR036420">
    <property type="entry name" value="BRCT_dom_sf"/>
</dbReference>
<reference evidence="19" key="2">
    <citation type="journal article" date="2024" name="Plant">
        <title>Genomic evolution and insights into agronomic trait innovations of Sesamum species.</title>
        <authorList>
            <person name="Miao H."/>
            <person name="Wang L."/>
            <person name="Qu L."/>
            <person name="Liu H."/>
            <person name="Sun Y."/>
            <person name="Le M."/>
            <person name="Wang Q."/>
            <person name="Wei S."/>
            <person name="Zheng Y."/>
            <person name="Lin W."/>
            <person name="Duan Y."/>
            <person name="Cao H."/>
            <person name="Xiong S."/>
            <person name="Wang X."/>
            <person name="Wei L."/>
            <person name="Li C."/>
            <person name="Ma Q."/>
            <person name="Ju M."/>
            <person name="Zhao R."/>
            <person name="Li G."/>
            <person name="Mu C."/>
            <person name="Tian Q."/>
            <person name="Mei H."/>
            <person name="Zhang T."/>
            <person name="Gao T."/>
            <person name="Zhang H."/>
        </authorList>
    </citation>
    <scope>NUCLEOTIDE SEQUENCE</scope>
    <source>
        <strain evidence="19">KEN8</strain>
    </source>
</reference>
<keyword evidence="10" id="KW-0804">Transcription</keyword>
<name>A0AAW2J945_9LAMI</name>
<evidence type="ECO:0000256" key="9">
    <source>
        <dbReference type="ARBA" id="ARBA00023015"/>
    </source>
</evidence>
<protein>
    <recommendedName>
        <fullName evidence="15">RNA polymerase II C-terminal domain phosphatase-like</fullName>
        <ecNumber evidence="15">3.1.3.16</ecNumber>
    </recommendedName>
</protein>
<comment type="cofactor">
    <cofactor evidence="3">
        <name>Mg(2+)</name>
        <dbReference type="ChEBI" id="CHEBI:18420"/>
    </cofactor>
</comment>
<dbReference type="InterPro" id="IPR011947">
    <property type="entry name" value="FCP1_euk"/>
</dbReference>
<comment type="catalytic activity">
    <reaction evidence="13 15">
        <text>O-phospho-L-threonyl-[protein] + H2O = L-threonyl-[protein] + phosphate</text>
        <dbReference type="Rhea" id="RHEA:47004"/>
        <dbReference type="Rhea" id="RHEA-COMP:11060"/>
        <dbReference type="Rhea" id="RHEA-COMP:11605"/>
        <dbReference type="ChEBI" id="CHEBI:15377"/>
        <dbReference type="ChEBI" id="CHEBI:30013"/>
        <dbReference type="ChEBI" id="CHEBI:43474"/>
        <dbReference type="ChEBI" id="CHEBI:61977"/>
        <dbReference type="EC" id="3.1.3.16"/>
    </reaction>
</comment>
<dbReference type="GO" id="GO:0009651">
    <property type="term" value="P:response to salt stress"/>
    <property type="evidence" value="ECO:0007669"/>
    <property type="project" value="UniProtKB-ARBA"/>
</dbReference>
<dbReference type="InterPro" id="IPR023214">
    <property type="entry name" value="HAD_sf"/>
</dbReference>
<reference evidence="19" key="1">
    <citation type="submission" date="2020-06" db="EMBL/GenBank/DDBJ databases">
        <authorList>
            <person name="Li T."/>
            <person name="Hu X."/>
            <person name="Zhang T."/>
            <person name="Song X."/>
            <person name="Zhang H."/>
            <person name="Dai N."/>
            <person name="Sheng W."/>
            <person name="Hou X."/>
            <person name="Wei L."/>
        </authorList>
    </citation>
    <scope>NUCLEOTIDE SEQUENCE</scope>
    <source>
        <strain evidence="19">KEN8</strain>
        <tissue evidence="19">Leaf</tissue>
    </source>
</reference>
<evidence type="ECO:0000256" key="13">
    <source>
        <dbReference type="ARBA" id="ARBA00048336"/>
    </source>
</evidence>